<feature type="domain" description="CzcB-like alpha-helical hairpin" evidence="7">
    <location>
        <begin position="125"/>
        <end position="184"/>
    </location>
</feature>
<sequence length="398" mass="42190">MDKKQGLAIALIILVGFALGAVILREEAASPAGEQDEPEHTEHADGVLVLNAAQIAAAGIELVTAGAASMSNSVVFSGEIGFDENRTAHVLPQVSGVVQAVPVELGQSVKKGQVLAVLASQEISEQRSEVAAAQRRLELARSTFERERQLWQEKISAQQDYLQARQAYQEADIALQNARQKVRAFGDGAVAGGNRYELRAPFDGVVVARHLALGENVNGLSTGAQSSAVSNEATSAFTLSDLSRVWANFNISPRDLKRVQVGKSARVVAPDLSMEVAGAVAYVGNLLGAQTRTATARVTLENPQGIWRPGLFVSVVVAAETHTAAVTVPIAAVQTVNEQPNVFVRVEQGFLARPVQLGERDDERVEILQGVSAGEQVAAAGSFILKSELGKESAEHSH</sequence>
<dbReference type="FunFam" id="2.40.30.170:FF:000010">
    <property type="entry name" value="Efflux RND transporter periplasmic adaptor subunit"/>
    <property type="match status" value="1"/>
</dbReference>
<dbReference type="GO" id="GO:0060003">
    <property type="term" value="P:copper ion export"/>
    <property type="evidence" value="ECO:0007669"/>
    <property type="project" value="TreeGrafter"/>
</dbReference>
<dbReference type="InterPro" id="IPR058792">
    <property type="entry name" value="Beta-barrel_RND_2"/>
</dbReference>
<evidence type="ECO:0000259" key="7">
    <source>
        <dbReference type="Pfam" id="PF25893"/>
    </source>
</evidence>
<evidence type="ECO:0000256" key="3">
    <source>
        <dbReference type="ARBA" id="ARBA00022833"/>
    </source>
</evidence>
<dbReference type="GO" id="GO:0015679">
    <property type="term" value="P:plasma membrane copper ion transport"/>
    <property type="evidence" value="ECO:0007669"/>
    <property type="project" value="TreeGrafter"/>
</dbReference>
<keyword evidence="12" id="KW-1185">Reference proteome</keyword>
<dbReference type="EMBL" id="JACHXI010000010">
    <property type="protein sequence ID" value="MBB3103842.1"/>
    <property type="molecule type" value="Genomic_DNA"/>
</dbReference>
<keyword evidence="6" id="KW-0175">Coiled coil</keyword>
<dbReference type="InterPro" id="IPR058647">
    <property type="entry name" value="BSH_CzcB-like"/>
</dbReference>
<gene>
    <name evidence="11" type="ORF">FHR87_002252</name>
</gene>
<dbReference type="PANTHER" id="PTHR30097:SF4">
    <property type="entry name" value="SLR6042 PROTEIN"/>
    <property type="match status" value="1"/>
</dbReference>
<dbReference type="Pfam" id="PF25893">
    <property type="entry name" value="HH_CzcB"/>
    <property type="match status" value="1"/>
</dbReference>
<dbReference type="GO" id="GO:0022857">
    <property type="term" value="F:transmembrane transporter activity"/>
    <property type="evidence" value="ECO:0007669"/>
    <property type="project" value="InterPro"/>
</dbReference>
<comment type="similarity">
    <text evidence="1">Belongs to the membrane fusion protein (MFP) (TC 8.A.1) family.</text>
</comment>
<dbReference type="NCBIfam" id="TIGR01730">
    <property type="entry name" value="RND_mfp"/>
    <property type="match status" value="1"/>
</dbReference>
<dbReference type="InterPro" id="IPR058649">
    <property type="entry name" value="CzcB_C"/>
</dbReference>
<dbReference type="GO" id="GO:0030288">
    <property type="term" value="C:outer membrane-bounded periplasmic space"/>
    <property type="evidence" value="ECO:0007669"/>
    <property type="project" value="TreeGrafter"/>
</dbReference>
<organism evidence="11 12">
    <name type="scientific">Azomonas macrocytogenes</name>
    <name type="common">Azotobacter macrocytogenes</name>
    <dbReference type="NCBI Taxonomy" id="69962"/>
    <lineage>
        <taxon>Bacteria</taxon>
        <taxon>Pseudomonadati</taxon>
        <taxon>Pseudomonadota</taxon>
        <taxon>Gammaproteobacteria</taxon>
        <taxon>Pseudomonadales</taxon>
        <taxon>Pseudomonadaceae</taxon>
        <taxon>Azomonas</taxon>
    </lineage>
</organism>
<dbReference type="Pfam" id="PF25975">
    <property type="entry name" value="CzcB_C"/>
    <property type="match status" value="1"/>
</dbReference>
<dbReference type="Gene3D" id="2.40.50.100">
    <property type="match status" value="1"/>
</dbReference>
<dbReference type="InterPro" id="IPR058648">
    <property type="entry name" value="HH_CzcB-like"/>
</dbReference>
<evidence type="ECO:0000256" key="1">
    <source>
        <dbReference type="ARBA" id="ARBA00009477"/>
    </source>
</evidence>
<proteinExistence type="inferred from homology"/>
<dbReference type="Pfam" id="PF25973">
    <property type="entry name" value="BSH_CzcB"/>
    <property type="match status" value="1"/>
</dbReference>
<dbReference type="FunFam" id="2.40.420.20:FF:000006">
    <property type="entry name" value="RND family efflux transporter MFP subunit"/>
    <property type="match status" value="1"/>
</dbReference>
<evidence type="ECO:0000256" key="2">
    <source>
        <dbReference type="ARBA" id="ARBA00022448"/>
    </source>
</evidence>
<dbReference type="Proteomes" id="UP000549250">
    <property type="component" value="Unassembled WGS sequence"/>
</dbReference>
<evidence type="ECO:0000313" key="12">
    <source>
        <dbReference type="Proteomes" id="UP000549250"/>
    </source>
</evidence>
<dbReference type="GO" id="GO:0046686">
    <property type="term" value="P:response to cadmium ion"/>
    <property type="evidence" value="ECO:0007669"/>
    <property type="project" value="UniProtKB-KW"/>
</dbReference>
<feature type="domain" description="CusB-like beta-barrel" evidence="8">
    <location>
        <begin position="244"/>
        <end position="320"/>
    </location>
</feature>
<evidence type="ECO:0000256" key="4">
    <source>
        <dbReference type="ARBA" id="ARBA00043263"/>
    </source>
</evidence>
<name>A0A839T351_AZOMA</name>
<dbReference type="GO" id="GO:0016020">
    <property type="term" value="C:membrane"/>
    <property type="evidence" value="ECO:0007669"/>
    <property type="project" value="InterPro"/>
</dbReference>
<dbReference type="RefSeq" id="WP_183166759.1">
    <property type="nucleotide sequence ID" value="NZ_JACHXI010000010.1"/>
</dbReference>
<keyword evidence="2" id="KW-0813">Transport</keyword>
<dbReference type="GO" id="GO:0046914">
    <property type="term" value="F:transition metal ion binding"/>
    <property type="evidence" value="ECO:0007669"/>
    <property type="project" value="TreeGrafter"/>
</dbReference>
<evidence type="ECO:0000256" key="5">
    <source>
        <dbReference type="ARBA" id="ARBA00058766"/>
    </source>
</evidence>
<evidence type="ECO:0000259" key="9">
    <source>
        <dbReference type="Pfam" id="PF25973"/>
    </source>
</evidence>
<dbReference type="Gene3D" id="2.40.30.170">
    <property type="match status" value="1"/>
</dbReference>
<evidence type="ECO:0000259" key="10">
    <source>
        <dbReference type="Pfam" id="PF25975"/>
    </source>
</evidence>
<dbReference type="PANTHER" id="PTHR30097">
    <property type="entry name" value="CATION EFFLUX SYSTEM PROTEIN CUSB"/>
    <property type="match status" value="1"/>
</dbReference>
<feature type="domain" description="CzcB-like C-terminal circularly permuted SH3-like" evidence="10">
    <location>
        <begin position="326"/>
        <end position="386"/>
    </location>
</feature>
<evidence type="ECO:0000256" key="6">
    <source>
        <dbReference type="SAM" id="Coils"/>
    </source>
</evidence>
<dbReference type="Gene3D" id="2.40.420.20">
    <property type="match status" value="1"/>
</dbReference>
<feature type="coiled-coil region" evidence="6">
    <location>
        <begin position="116"/>
        <end position="181"/>
    </location>
</feature>
<keyword evidence="4" id="KW-0105">Cadmium resistance</keyword>
<comment type="caution">
    <text evidence="11">The sequence shown here is derived from an EMBL/GenBank/DDBJ whole genome shotgun (WGS) entry which is preliminary data.</text>
</comment>
<dbReference type="AlphaFoldDB" id="A0A839T351"/>
<dbReference type="InterPro" id="IPR051909">
    <property type="entry name" value="MFP_Cation_Efflux"/>
</dbReference>
<feature type="domain" description="CzcB-like barrel-sandwich hybrid" evidence="9">
    <location>
        <begin position="86"/>
        <end position="218"/>
    </location>
</feature>
<evidence type="ECO:0000313" key="11">
    <source>
        <dbReference type="EMBL" id="MBB3103842.1"/>
    </source>
</evidence>
<evidence type="ECO:0000259" key="8">
    <source>
        <dbReference type="Pfam" id="PF25954"/>
    </source>
</evidence>
<dbReference type="Pfam" id="PF25954">
    <property type="entry name" value="Beta-barrel_RND_2"/>
    <property type="match status" value="1"/>
</dbReference>
<accession>A0A839T351</accession>
<dbReference type="Gene3D" id="1.10.287.470">
    <property type="entry name" value="Helix hairpin bin"/>
    <property type="match status" value="1"/>
</dbReference>
<reference evidence="11 12" key="1">
    <citation type="submission" date="2020-08" db="EMBL/GenBank/DDBJ databases">
        <title>Genomic Encyclopedia of Type Strains, Phase III (KMG-III): the genomes of soil and plant-associated and newly described type strains.</title>
        <authorList>
            <person name="Whitman W."/>
        </authorList>
    </citation>
    <scope>NUCLEOTIDE SEQUENCE [LARGE SCALE GENOMIC DNA]</scope>
    <source>
        <strain evidence="11 12">CECT 4462</strain>
    </source>
</reference>
<dbReference type="InterPro" id="IPR006143">
    <property type="entry name" value="RND_pump_MFP"/>
</dbReference>
<protein>
    <submittedName>
        <fullName evidence="11">Cobalt-zinc-cadmium efflux system membrane fusion protein</fullName>
    </submittedName>
</protein>
<comment type="function">
    <text evidence="5">CzcA and CzcB together would act in zinc efflux nearly as effectively as the complete czc efflux system (CzcABC). The CzcB protein is thought to funnel zinc cations to the CzcA transport protein.</text>
</comment>
<keyword evidence="3" id="KW-0862">Zinc</keyword>
<dbReference type="SUPFAM" id="SSF111369">
    <property type="entry name" value="HlyD-like secretion proteins"/>
    <property type="match status" value="1"/>
</dbReference>